<evidence type="ECO:0000256" key="4">
    <source>
        <dbReference type="RuleBase" id="RU367133"/>
    </source>
</evidence>
<evidence type="ECO:0000313" key="7">
    <source>
        <dbReference type="Proteomes" id="UP001153712"/>
    </source>
</evidence>
<evidence type="ECO:0000256" key="3">
    <source>
        <dbReference type="ARBA" id="ARBA00029509"/>
    </source>
</evidence>
<comment type="function">
    <text evidence="4">Involved in nonsense-mediated decay (NMD) of mRNAs containing premature stop codons.</text>
</comment>
<dbReference type="AlphaFoldDB" id="A0A9N9TQW7"/>
<evidence type="ECO:0000256" key="5">
    <source>
        <dbReference type="SAM" id="MobiDB-lite"/>
    </source>
</evidence>
<dbReference type="EMBL" id="OU900099">
    <property type="protein sequence ID" value="CAG9862883.1"/>
    <property type="molecule type" value="Genomic_DNA"/>
</dbReference>
<keyword evidence="2 4" id="KW-0866">Nonsense-mediated mRNA decay</keyword>
<protein>
    <recommendedName>
        <fullName evidence="3 4">Nonsense-mediated mRNA decay factor SMG8</fullName>
    </recommendedName>
</protein>
<evidence type="ECO:0000256" key="2">
    <source>
        <dbReference type="ARBA" id="ARBA00023161"/>
    </source>
</evidence>
<reference evidence="6" key="1">
    <citation type="submission" date="2022-01" db="EMBL/GenBank/DDBJ databases">
        <authorList>
            <person name="King R."/>
        </authorList>
    </citation>
    <scope>NUCLEOTIDE SEQUENCE</scope>
</reference>
<dbReference type="GO" id="GO:0000184">
    <property type="term" value="P:nuclear-transcribed mRNA catabolic process, nonsense-mediated decay"/>
    <property type="evidence" value="ECO:0007669"/>
    <property type="project" value="UniProtKB-UniRule"/>
</dbReference>
<evidence type="ECO:0000313" key="6">
    <source>
        <dbReference type="EMBL" id="CAG9862883.1"/>
    </source>
</evidence>
<sequence>MRNTFTFPKLDQLFDVSGISSDKVVVISIIGKSAYKSYGLKIKSIGRVIPSQDVKDQECVIEGSYDEESQTIYLHMCSPLDTDSLIKHYNEIRDKCESERNCDDFLAVYDDIKSMFARYLLFLFHVSHIIILSHPGSTLDTNYIQYFKAMDSLSQKMNDDITESLKNIDNISQEWASVGRFCTPRLIFYFEKCPSNINNVKKLEHNLEDKIYYILKKTRIISTTGCSLFAIPLNDEYVYIEEETRSTDRLDYMVKGLLSDCQPGGVMQIEVPYSSQPSSEKNFHKFLQVHIHQARTKGFDDTVTSGRHPHSQTMHFELPLLKQWINSSVMLYTLFTKRKLVNLLCTETRFSEQRCLKVLPLALARYQENLPSHYAKAEHEARLAIALALFRAQARGPAFQQYATQLEMDCQAHWENGRQQCEVASLTGNPCKLPKHSSDQDHLSGFIYKAICDCGRKVGAREDPYSVKQANRIFYQQISKECQCSKLERIIFPHYQKASKETQESDESSTEKDKKLSQEDTINKSEYLHGMLTLSSSPSLLPLYSSWSLVCLGASSLYSHNLGLSESHHPGFLSSTNYLLPWDVTVYSKSKQNWPHINKYATRGRRGRSTSSQPQFTVKVFIGVEYECSSGHRFMLSGPDRMLKAMPGSIVKDTGHKVAESDMPLYYPCACRAGKLAQLMRLHVVTPKAPVYCTLDPKAQPAPCAPIFVSTLDGPTKLTQSAYWIMRLPYIYVADKEPYPVNPAARLLQGVFGVTEMEQ</sequence>
<evidence type="ECO:0000256" key="1">
    <source>
        <dbReference type="ARBA" id="ARBA00006443"/>
    </source>
</evidence>
<comment type="similarity">
    <text evidence="1 4">Belongs to the SMG8 family.</text>
</comment>
<dbReference type="OrthoDB" id="63589at2759"/>
<organism evidence="6 7">
    <name type="scientific">Phyllotreta striolata</name>
    <name type="common">Striped flea beetle</name>
    <name type="synonym">Crioceris striolata</name>
    <dbReference type="NCBI Taxonomy" id="444603"/>
    <lineage>
        <taxon>Eukaryota</taxon>
        <taxon>Metazoa</taxon>
        <taxon>Ecdysozoa</taxon>
        <taxon>Arthropoda</taxon>
        <taxon>Hexapoda</taxon>
        <taxon>Insecta</taxon>
        <taxon>Pterygota</taxon>
        <taxon>Neoptera</taxon>
        <taxon>Endopterygota</taxon>
        <taxon>Coleoptera</taxon>
        <taxon>Polyphaga</taxon>
        <taxon>Cucujiformia</taxon>
        <taxon>Chrysomeloidea</taxon>
        <taxon>Chrysomelidae</taxon>
        <taxon>Galerucinae</taxon>
        <taxon>Alticini</taxon>
        <taxon>Phyllotreta</taxon>
    </lineage>
</organism>
<dbReference type="PANTHER" id="PTHR13091:SF0">
    <property type="entry name" value="NONSENSE-MEDIATED MRNA DECAY FACTOR SMG8"/>
    <property type="match status" value="1"/>
</dbReference>
<dbReference type="Pfam" id="PF10220">
    <property type="entry name" value="Smg8_Smg9"/>
    <property type="match status" value="1"/>
</dbReference>
<dbReference type="PANTHER" id="PTHR13091">
    <property type="entry name" value="AMPLIFIED IN BREAST CANCER 2-RELATED"/>
    <property type="match status" value="1"/>
</dbReference>
<keyword evidence="7" id="KW-1185">Reference proteome</keyword>
<accession>A0A9N9TQW7</accession>
<feature type="region of interest" description="Disordered" evidence="5">
    <location>
        <begin position="498"/>
        <end position="519"/>
    </location>
</feature>
<name>A0A9N9TQW7_PHYSR</name>
<gene>
    <name evidence="6" type="ORF">PHYEVI_LOCUS9187</name>
</gene>
<proteinExistence type="inferred from homology"/>
<dbReference type="Proteomes" id="UP001153712">
    <property type="component" value="Chromosome 6"/>
</dbReference>
<dbReference type="InterPro" id="IPR019354">
    <property type="entry name" value="SMG8-like"/>
</dbReference>